<accession>A0A7X2N4D7</accession>
<keyword evidence="1" id="KW-1133">Transmembrane helix</keyword>
<evidence type="ECO:0000313" key="2">
    <source>
        <dbReference type="EMBL" id="MSS02229.1"/>
    </source>
</evidence>
<protein>
    <submittedName>
        <fullName evidence="2">Uncharacterized protein</fullName>
    </submittedName>
</protein>
<dbReference type="RefSeq" id="WP_154461242.1">
    <property type="nucleotide sequence ID" value="NZ_VUMM01000024.1"/>
</dbReference>
<sequence length="88" mass="10175">MTNFDWNGNEKNDLFDEYMDYKVSDEFNESNKNHKKSNVSTNIPLLEIIIVLLMCSFCFVIPFLVDEVGFLYGILIIGVSIIGYKILQ</sequence>
<keyword evidence="3" id="KW-1185">Reference proteome</keyword>
<feature type="transmembrane region" description="Helical" evidence="1">
    <location>
        <begin position="45"/>
        <end position="64"/>
    </location>
</feature>
<evidence type="ECO:0000313" key="3">
    <source>
        <dbReference type="Proteomes" id="UP000470082"/>
    </source>
</evidence>
<dbReference type="AlphaFoldDB" id="A0A7X2N4D7"/>
<proteinExistence type="predicted"/>
<comment type="caution">
    <text evidence="2">The sequence shown here is derived from an EMBL/GenBank/DDBJ whole genome shotgun (WGS) entry which is preliminary data.</text>
</comment>
<evidence type="ECO:0000256" key="1">
    <source>
        <dbReference type="SAM" id="Phobius"/>
    </source>
</evidence>
<feature type="transmembrane region" description="Helical" evidence="1">
    <location>
        <begin position="70"/>
        <end position="87"/>
    </location>
</feature>
<keyword evidence="1" id="KW-0812">Transmembrane</keyword>
<dbReference type="Proteomes" id="UP000470082">
    <property type="component" value="Unassembled WGS sequence"/>
</dbReference>
<dbReference type="EMBL" id="VUMM01000024">
    <property type="protein sequence ID" value="MSS02229.1"/>
    <property type="molecule type" value="Genomic_DNA"/>
</dbReference>
<organism evidence="2 3">
    <name type="scientific">Floccifex porci</name>
    <dbReference type="NCBI Taxonomy" id="2606629"/>
    <lineage>
        <taxon>Bacteria</taxon>
        <taxon>Bacillati</taxon>
        <taxon>Bacillota</taxon>
        <taxon>Erysipelotrichia</taxon>
        <taxon>Erysipelotrichales</taxon>
        <taxon>Erysipelotrichaceae</taxon>
        <taxon>Floccifex</taxon>
    </lineage>
</organism>
<reference evidence="2 3" key="1">
    <citation type="submission" date="2019-08" db="EMBL/GenBank/DDBJ databases">
        <title>In-depth cultivation of the pig gut microbiome towards novel bacterial diversity and tailored functional studies.</title>
        <authorList>
            <person name="Wylensek D."/>
            <person name="Hitch T.C.A."/>
            <person name="Clavel T."/>
        </authorList>
    </citation>
    <scope>NUCLEOTIDE SEQUENCE [LARGE SCALE GENOMIC DNA]</scope>
    <source>
        <strain evidence="2 3">LKV-178-WT-2G</strain>
    </source>
</reference>
<gene>
    <name evidence="2" type="ORF">FYJ50_09040</name>
</gene>
<keyword evidence="1" id="KW-0472">Membrane</keyword>
<name>A0A7X2N4D7_9FIRM</name>